<name>F9UBB3_9GAMM</name>
<keyword evidence="1" id="KW-0732">Signal</keyword>
<dbReference type="AlphaFoldDB" id="F9UBB3"/>
<organism evidence="2 3">
    <name type="scientific">Thiocapsa marina 5811</name>
    <dbReference type="NCBI Taxonomy" id="768671"/>
    <lineage>
        <taxon>Bacteria</taxon>
        <taxon>Pseudomonadati</taxon>
        <taxon>Pseudomonadota</taxon>
        <taxon>Gammaproteobacteria</taxon>
        <taxon>Chromatiales</taxon>
        <taxon>Chromatiaceae</taxon>
        <taxon>Thiocapsa</taxon>
    </lineage>
</organism>
<proteinExistence type="predicted"/>
<protein>
    <submittedName>
        <fullName evidence="2">Uncharacterized protein</fullName>
    </submittedName>
</protein>
<dbReference type="STRING" id="768671.ThimaDRAFT_2215"/>
<accession>F9UBB3</accession>
<sequence length="426" mass="45435">MSRFVSRFVSRFPIRCTGHPVRAFLTRALVAALTWATASASIAAQPWSFDEPPIEVIGASAGVFHRMSSAGRRSLAVSRGTLAVVWDDEHAGTPRAYLALKDPNTAVFDSAIQISGDGEAFEPAVAALPDGRFAVAWEEDGRILVRLATPEGLGPPVELSPEGAQASLDGTDGVLVAVWSDRQTGVGHILTATLGRDGPLGLKVDTRCPADTAAPVADQLFPTAAQVGERLVVAWEYRRPGHTIIMATTSAPGQPCRFAPPARISEDPPGPEMPYGAGHGVARVAIAPYGDDRLLAAWEDKRNFRHGYDVYAAHLGPNGFGPNERVQDDFGELSAQWHVSAAGHPDGTVVVAWTDEREGQGDILLSRYADGTWSEDLQLPGASGPQEQGHPSIALDDAGNLHAAWVTRETKGGPTRIQYRFGRHAN</sequence>
<gene>
    <name evidence="2" type="ORF">ThimaDRAFT_2215</name>
</gene>
<dbReference type="OrthoDB" id="5778825at2"/>
<evidence type="ECO:0000313" key="2">
    <source>
        <dbReference type="EMBL" id="EGV18231.1"/>
    </source>
</evidence>
<dbReference type="Proteomes" id="UP000005459">
    <property type="component" value="Unassembled WGS sequence"/>
</dbReference>
<feature type="signal peptide" evidence="1">
    <location>
        <begin position="1"/>
        <end position="43"/>
    </location>
</feature>
<reference evidence="2 3" key="1">
    <citation type="submission" date="2011-06" db="EMBL/GenBank/DDBJ databases">
        <title>The draft genome of Thiocapsa marina 5811.</title>
        <authorList>
            <consortium name="US DOE Joint Genome Institute (JGI-PGF)"/>
            <person name="Lucas S."/>
            <person name="Han J."/>
            <person name="Cheng J.-F."/>
            <person name="Goodwin L."/>
            <person name="Pitluck S."/>
            <person name="Peters L."/>
            <person name="Land M.L."/>
            <person name="Hauser L."/>
            <person name="Vogl K."/>
            <person name="Liu Z."/>
            <person name="Imhoff J."/>
            <person name="Thiel V."/>
            <person name="Frigaard N.-U."/>
            <person name="Bryant D."/>
            <person name="Woyke T.J."/>
        </authorList>
    </citation>
    <scope>NUCLEOTIDE SEQUENCE [LARGE SCALE GENOMIC DNA]</scope>
    <source>
        <strain evidence="2 3">5811</strain>
    </source>
</reference>
<evidence type="ECO:0000256" key="1">
    <source>
        <dbReference type="SAM" id="SignalP"/>
    </source>
</evidence>
<dbReference type="EMBL" id="AFWV01000007">
    <property type="protein sequence ID" value="EGV18231.1"/>
    <property type="molecule type" value="Genomic_DNA"/>
</dbReference>
<evidence type="ECO:0000313" key="3">
    <source>
        <dbReference type="Proteomes" id="UP000005459"/>
    </source>
</evidence>
<dbReference type="eggNOG" id="ENOG5030D3Y">
    <property type="taxonomic scope" value="Bacteria"/>
</dbReference>
<feature type="chain" id="PRO_5003388555" evidence="1">
    <location>
        <begin position="44"/>
        <end position="426"/>
    </location>
</feature>
<keyword evidence="3" id="KW-1185">Reference proteome</keyword>